<accession>A0A2P6MMV6</accession>
<reference evidence="1 2" key="1">
    <citation type="journal article" date="2018" name="Genome Biol. Evol.">
        <title>Multiple Roots of Fruiting Body Formation in Amoebozoa.</title>
        <authorList>
            <person name="Hillmann F."/>
            <person name="Forbes G."/>
            <person name="Novohradska S."/>
            <person name="Ferling I."/>
            <person name="Riege K."/>
            <person name="Groth M."/>
            <person name="Westermann M."/>
            <person name="Marz M."/>
            <person name="Spaller T."/>
            <person name="Winckler T."/>
            <person name="Schaap P."/>
            <person name="Glockner G."/>
        </authorList>
    </citation>
    <scope>NUCLEOTIDE SEQUENCE [LARGE SCALE GENOMIC DNA]</scope>
    <source>
        <strain evidence="1 2">Jena</strain>
    </source>
</reference>
<gene>
    <name evidence="1" type="ORF">PROFUN_17064</name>
</gene>
<feature type="non-terminal residue" evidence="1">
    <location>
        <position position="98"/>
    </location>
</feature>
<organism evidence="1 2">
    <name type="scientific">Planoprotostelium fungivorum</name>
    <dbReference type="NCBI Taxonomy" id="1890364"/>
    <lineage>
        <taxon>Eukaryota</taxon>
        <taxon>Amoebozoa</taxon>
        <taxon>Evosea</taxon>
        <taxon>Variosea</taxon>
        <taxon>Cavosteliida</taxon>
        <taxon>Cavosteliaceae</taxon>
        <taxon>Planoprotostelium</taxon>
    </lineage>
</organism>
<protein>
    <submittedName>
        <fullName evidence="1">Uncharacterized protein</fullName>
    </submittedName>
</protein>
<evidence type="ECO:0000313" key="1">
    <source>
        <dbReference type="EMBL" id="PRP73012.1"/>
    </source>
</evidence>
<sequence length="98" mass="10914">MQSNNEEEADSSGTFSRALAGATQLSCLQLWLLLSILAREREDEGTRTRQKGQTLFLILTIEKSLLHLCSKKKIAHTAYQSNSYIIVCPEARAFQSPG</sequence>
<dbReference type="OrthoDB" id="10261556at2759"/>
<name>A0A2P6MMV6_9EUKA</name>
<dbReference type="InParanoid" id="A0A2P6MMV6"/>
<evidence type="ECO:0000313" key="2">
    <source>
        <dbReference type="Proteomes" id="UP000241769"/>
    </source>
</evidence>
<dbReference type="AlphaFoldDB" id="A0A2P6MMV6"/>
<dbReference type="Proteomes" id="UP000241769">
    <property type="component" value="Unassembled WGS sequence"/>
</dbReference>
<dbReference type="EMBL" id="MDYQ01000709">
    <property type="protein sequence ID" value="PRP73012.1"/>
    <property type="molecule type" value="Genomic_DNA"/>
</dbReference>
<keyword evidence="2" id="KW-1185">Reference proteome</keyword>
<proteinExistence type="predicted"/>
<comment type="caution">
    <text evidence="1">The sequence shown here is derived from an EMBL/GenBank/DDBJ whole genome shotgun (WGS) entry which is preliminary data.</text>
</comment>